<dbReference type="Gene3D" id="3.90.180.10">
    <property type="entry name" value="Medium-chain alcohol dehydrogenases, catalytic domain"/>
    <property type="match status" value="1"/>
</dbReference>
<protein>
    <recommendedName>
        <fullName evidence="3">Alcohol dehydrogenase</fullName>
    </recommendedName>
</protein>
<dbReference type="Proteomes" id="UP000186955">
    <property type="component" value="Unassembled WGS sequence"/>
</dbReference>
<dbReference type="AlphaFoldDB" id="A0A1Q5UB28"/>
<dbReference type="STRING" id="1316194.A0A1Q5UB28"/>
<reference evidence="1 2" key="1">
    <citation type="submission" date="2016-10" db="EMBL/GenBank/DDBJ databases">
        <title>Genome sequence of the ascomycete fungus Penicillium subrubescens.</title>
        <authorList>
            <person name="De Vries R.P."/>
            <person name="Peng M."/>
            <person name="Dilokpimol A."/>
            <person name="Hilden K."/>
            <person name="Makela M.R."/>
            <person name="Grigoriev I."/>
            <person name="Riley R."/>
            <person name="Granchi Z."/>
        </authorList>
    </citation>
    <scope>NUCLEOTIDE SEQUENCE [LARGE SCALE GENOMIC DNA]</scope>
    <source>
        <strain evidence="1 2">CBS 132785</strain>
    </source>
</reference>
<evidence type="ECO:0008006" key="3">
    <source>
        <dbReference type="Google" id="ProtNLM"/>
    </source>
</evidence>
<comment type="caution">
    <text evidence="1">The sequence shown here is derived from an EMBL/GenBank/DDBJ whole genome shotgun (WGS) entry which is preliminary data.</text>
</comment>
<dbReference type="EMBL" id="MNBE01000474">
    <property type="protein sequence ID" value="OKP09671.1"/>
    <property type="molecule type" value="Genomic_DNA"/>
</dbReference>
<gene>
    <name evidence="1" type="ORF">PENSUB_4942</name>
</gene>
<organism evidence="1 2">
    <name type="scientific">Penicillium subrubescens</name>
    <dbReference type="NCBI Taxonomy" id="1316194"/>
    <lineage>
        <taxon>Eukaryota</taxon>
        <taxon>Fungi</taxon>
        <taxon>Dikarya</taxon>
        <taxon>Ascomycota</taxon>
        <taxon>Pezizomycotina</taxon>
        <taxon>Eurotiomycetes</taxon>
        <taxon>Eurotiomycetidae</taxon>
        <taxon>Eurotiales</taxon>
        <taxon>Aspergillaceae</taxon>
        <taxon>Penicillium</taxon>
    </lineage>
</organism>
<keyword evidence="2" id="KW-1185">Reference proteome</keyword>
<accession>A0A1Q5UB28</accession>
<evidence type="ECO:0000313" key="2">
    <source>
        <dbReference type="Proteomes" id="UP000186955"/>
    </source>
</evidence>
<name>A0A1Q5UB28_9EURO</name>
<proteinExistence type="predicted"/>
<evidence type="ECO:0000313" key="1">
    <source>
        <dbReference type="EMBL" id="OKP09671.1"/>
    </source>
</evidence>
<sequence>MRYRGINAGSKYDMEDFCAALSACQTSLDDSIDKVFPFEQAEQAEEAVRYVWEGRQIGKAVLKL</sequence>